<evidence type="ECO:0000313" key="3">
    <source>
        <dbReference type="Proteomes" id="UP000507222"/>
    </source>
</evidence>
<name>A0A6J5USM5_PRUAR</name>
<organism evidence="2 3">
    <name type="scientific">Prunus armeniaca</name>
    <name type="common">Apricot</name>
    <name type="synonym">Armeniaca vulgaris</name>
    <dbReference type="NCBI Taxonomy" id="36596"/>
    <lineage>
        <taxon>Eukaryota</taxon>
        <taxon>Viridiplantae</taxon>
        <taxon>Streptophyta</taxon>
        <taxon>Embryophyta</taxon>
        <taxon>Tracheophyta</taxon>
        <taxon>Spermatophyta</taxon>
        <taxon>Magnoliopsida</taxon>
        <taxon>eudicotyledons</taxon>
        <taxon>Gunneridae</taxon>
        <taxon>Pentapetalae</taxon>
        <taxon>rosids</taxon>
        <taxon>fabids</taxon>
        <taxon>Rosales</taxon>
        <taxon>Rosaceae</taxon>
        <taxon>Amygdaloideae</taxon>
        <taxon>Amygdaleae</taxon>
        <taxon>Prunus</taxon>
    </lineage>
</organism>
<evidence type="ECO:0000256" key="1">
    <source>
        <dbReference type="SAM" id="MobiDB-lite"/>
    </source>
</evidence>
<feature type="compositionally biased region" description="Basic and acidic residues" evidence="1">
    <location>
        <begin position="1"/>
        <end position="13"/>
    </location>
</feature>
<dbReference type="EMBL" id="CAEKDK010000005">
    <property type="protein sequence ID" value="CAB4279566.1"/>
    <property type="molecule type" value="Genomic_DNA"/>
</dbReference>
<gene>
    <name evidence="2" type="ORF">CURHAP_LOCUS31900</name>
</gene>
<protein>
    <submittedName>
        <fullName evidence="2">Uncharacterized protein</fullName>
    </submittedName>
</protein>
<accession>A0A6J5USM5</accession>
<feature type="region of interest" description="Disordered" evidence="1">
    <location>
        <begin position="1"/>
        <end position="40"/>
    </location>
</feature>
<reference evidence="2 3" key="1">
    <citation type="submission" date="2020-05" db="EMBL/GenBank/DDBJ databases">
        <authorList>
            <person name="Campoy J."/>
            <person name="Schneeberger K."/>
            <person name="Spophaly S."/>
        </authorList>
    </citation>
    <scope>NUCLEOTIDE SEQUENCE [LARGE SCALE GENOMIC DNA]</scope>
    <source>
        <strain evidence="2">PruArmRojPasFocal</strain>
    </source>
</reference>
<evidence type="ECO:0000313" key="2">
    <source>
        <dbReference type="EMBL" id="CAB4279566.1"/>
    </source>
</evidence>
<dbReference type="Proteomes" id="UP000507222">
    <property type="component" value="Unassembled WGS sequence"/>
</dbReference>
<proteinExistence type="predicted"/>
<sequence length="95" mass="10736">MSDCERMRRRGEGSGEGGGDTTGRKTGLKVEGEAPGMKELGKCEKEHEREKYIHQNNMTREINTTIRRIITTITLNSQDDDQTKIHMDTNNLIDG</sequence>
<dbReference type="AlphaFoldDB" id="A0A6J5USM5"/>